<name>A0A091G6D0_CUCCA</name>
<feature type="non-terminal residue" evidence="3">
    <location>
        <position position="1"/>
    </location>
</feature>
<evidence type="ECO:0000313" key="3">
    <source>
        <dbReference type="EMBL" id="KFO77518.1"/>
    </source>
</evidence>
<keyword evidence="4" id="KW-1185">Reference proteome</keyword>
<accession>A0A091G6D0</accession>
<reference evidence="3 4" key="1">
    <citation type="submission" date="2014-04" db="EMBL/GenBank/DDBJ databases">
        <title>Genome evolution of avian class.</title>
        <authorList>
            <person name="Zhang G."/>
            <person name="Li C."/>
        </authorList>
    </citation>
    <scope>NUCLEOTIDE SEQUENCE [LARGE SCALE GENOMIC DNA]</scope>
    <source>
        <strain evidence="3">BGI_N303</strain>
    </source>
</reference>
<sequence length="298" mass="35247">SFGAMAGISNEYNTSLEVATPSEGHGDARQQMYLQKRNFVLRLLQTSLSLDYIQHHRNKFEVFKKCYFYVDIEPHHVQTRDRNHVMHRTDIMQLIDPYELLKIKRKGKKQIEIEMLLIAELLEHLERGHEELRCYLTTWDMITFLSQWHLIMKKLWQLCKFMATLTSLDVPGKLYLKHRLLLRSEFRGSRLPMFSVSLRVKMPLIFDRNESFAHKDSAKLKWFTENQESQVELYELRFKLLTSENESEPGYGRIQEVISTSCIVQGLLPGRSYEFTIGRPDTQTFILVKWHDSITLTT</sequence>
<dbReference type="InterPro" id="IPR039581">
    <property type="entry name" value="FNDC11"/>
</dbReference>
<dbReference type="PANTHER" id="PTHR14537">
    <property type="entry name" value="FIBRONECTIN TYPE III DOMAIN-CONTAINING PROTEIN 11"/>
    <property type="match status" value="1"/>
</dbReference>
<dbReference type="InterPro" id="IPR049231">
    <property type="entry name" value="DUF5581_N"/>
</dbReference>
<dbReference type="EMBL" id="KL447823">
    <property type="protein sequence ID" value="KFO77518.1"/>
    <property type="molecule type" value="Genomic_DNA"/>
</dbReference>
<feature type="non-terminal residue" evidence="3">
    <location>
        <position position="298"/>
    </location>
</feature>
<dbReference type="Pfam" id="PF17744">
    <property type="entry name" value="DUF5581"/>
    <property type="match status" value="1"/>
</dbReference>
<evidence type="ECO:0000313" key="4">
    <source>
        <dbReference type="Proteomes" id="UP000053760"/>
    </source>
</evidence>
<organism evidence="3 4">
    <name type="scientific">Cuculus canorus</name>
    <name type="common">Common cuckoo</name>
    <dbReference type="NCBI Taxonomy" id="55661"/>
    <lineage>
        <taxon>Eukaryota</taxon>
        <taxon>Metazoa</taxon>
        <taxon>Chordata</taxon>
        <taxon>Craniata</taxon>
        <taxon>Vertebrata</taxon>
        <taxon>Euteleostomi</taxon>
        <taxon>Archelosauria</taxon>
        <taxon>Archosauria</taxon>
        <taxon>Dinosauria</taxon>
        <taxon>Saurischia</taxon>
        <taxon>Theropoda</taxon>
        <taxon>Coelurosauria</taxon>
        <taxon>Aves</taxon>
        <taxon>Neognathae</taxon>
        <taxon>Neoaves</taxon>
        <taxon>Otidimorphae</taxon>
        <taxon>Cuculiformes</taxon>
        <taxon>Cuculidae</taxon>
        <taxon>Cuculus</taxon>
    </lineage>
</organism>
<feature type="domain" description="DUF5581" evidence="1">
    <location>
        <begin position="201"/>
        <end position="298"/>
    </location>
</feature>
<dbReference type="CDD" id="cd00063">
    <property type="entry name" value="FN3"/>
    <property type="match status" value="1"/>
</dbReference>
<dbReference type="AlphaFoldDB" id="A0A091G6D0"/>
<dbReference type="InterPro" id="IPR003961">
    <property type="entry name" value="FN3_dom"/>
</dbReference>
<evidence type="ECO:0000259" key="1">
    <source>
        <dbReference type="Pfam" id="PF17744"/>
    </source>
</evidence>
<evidence type="ECO:0000259" key="2">
    <source>
        <dbReference type="Pfam" id="PF20996"/>
    </source>
</evidence>
<dbReference type="Proteomes" id="UP000053760">
    <property type="component" value="Unassembled WGS sequence"/>
</dbReference>
<protein>
    <submittedName>
        <fullName evidence="3">Uncharacterized protein C20orf195</fullName>
    </submittedName>
</protein>
<gene>
    <name evidence="3" type="ORF">N303_11976</name>
</gene>
<proteinExistence type="predicted"/>
<feature type="domain" description="DUF5581" evidence="2">
    <location>
        <begin position="31"/>
        <end position="181"/>
    </location>
</feature>
<dbReference type="InterPro" id="IPR048317">
    <property type="entry name" value="DUF5581_C"/>
</dbReference>
<dbReference type="Pfam" id="PF20996">
    <property type="entry name" value="DUF5581_N"/>
    <property type="match status" value="1"/>
</dbReference>